<dbReference type="Proteomes" id="UP000630864">
    <property type="component" value="Unassembled WGS sequence"/>
</dbReference>
<comment type="caution">
    <text evidence="2">The sequence shown here is derived from an EMBL/GenBank/DDBJ whole genome shotgun (WGS) entry which is preliminary data.</text>
</comment>
<dbReference type="EMBL" id="BMZW01000027">
    <property type="protein sequence ID" value="GFZ61656.1"/>
    <property type="molecule type" value="Genomic_DNA"/>
</dbReference>
<dbReference type="Proteomes" id="UP000275613">
    <property type="component" value="Unassembled WGS sequence"/>
</dbReference>
<sequence length="110" mass="12503">MSYKNSPVYDRSTVEKALDSKEIKSVCEALLSIAFYDPDWEWAQRKFLDGLESSNPDIRGLSATCLGHVARIHQKLDKVRVIAAFRYHLNDNAISGQIEDALIDIDMFVK</sequence>
<name>A0A108WZS0_PSEA0</name>
<dbReference type="AlphaFoldDB" id="A0A108WZS0"/>
<reference evidence="2 3" key="1">
    <citation type="submission" date="2018-08" db="EMBL/GenBank/DDBJ databases">
        <title>Recombination of ecologically and evolutionarily significant loci maintains genetic cohesion in the Pseudomonas syringae species complex.</title>
        <authorList>
            <person name="Dillon M."/>
            <person name="Thakur S."/>
            <person name="Almeida R.N.D."/>
            <person name="Weir B.S."/>
            <person name="Guttman D.S."/>
        </authorList>
    </citation>
    <scope>NUCLEOTIDE SEQUENCE [LARGE SCALE GENOMIC DNA]</scope>
    <source>
        <strain evidence="2 3">ICMP 4316</strain>
    </source>
</reference>
<dbReference type="InterPro" id="IPR049796">
    <property type="entry name" value="CdiI_Ct-like"/>
</dbReference>
<evidence type="ECO:0000313" key="2">
    <source>
        <dbReference type="EMBL" id="RMO57670.1"/>
    </source>
</evidence>
<dbReference type="RefSeq" id="WP_057421580.1">
    <property type="nucleotide sequence ID" value="NZ_BMZW01000027.1"/>
</dbReference>
<protein>
    <recommendedName>
        <fullName evidence="4">HEAT repeat domain-containing protein</fullName>
    </recommendedName>
</protein>
<organism evidence="2 3">
    <name type="scientific">Pseudomonas amygdali pv. eriobotryae</name>
    <dbReference type="NCBI Taxonomy" id="129137"/>
    <lineage>
        <taxon>Bacteria</taxon>
        <taxon>Pseudomonadati</taxon>
        <taxon>Pseudomonadota</taxon>
        <taxon>Gammaproteobacteria</taxon>
        <taxon>Pseudomonadales</taxon>
        <taxon>Pseudomonadaceae</taxon>
        <taxon>Pseudomonas</taxon>
        <taxon>Pseudomonas amygdali</taxon>
    </lineage>
</organism>
<dbReference type="EMBL" id="RBPV01000255">
    <property type="protein sequence ID" value="RMO57670.1"/>
    <property type="molecule type" value="Genomic_DNA"/>
</dbReference>
<reference evidence="1" key="2">
    <citation type="submission" date="2020-09" db="EMBL/GenBank/DDBJ databases">
        <title>Pseudomonas syringae pv. eriobotryae genome sequence causing loquat canker disease.</title>
        <authorList>
            <person name="Fukuda S."/>
            <person name="Tashiro H."/>
            <person name="Nagano Y."/>
        </authorList>
    </citation>
    <scope>NUCLEOTIDE SEQUENCE</scope>
    <source>
        <strain evidence="1">AM001</strain>
    </source>
</reference>
<accession>A0A108WZS0</accession>
<gene>
    <name evidence="2" type="ORF">ALQ39_01692</name>
    <name evidence="1" type="ORF">PSE10A_41670</name>
</gene>
<evidence type="ECO:0000313" key="1">
    <source>
        <dbReference type="EMBL" id="GFZ61656.1"/>
    </source>
</evidence>
<evidence type="ECO:0000313" key="3">
    <source>
        <dbReference type="Proteomes" id="UP000275613"/>
    </source>
</evidence>
<proteinExistence type="predicted"/>
<dbReference type="CDD" id="cd20694">
    <property type="entry name" value="CdiI_Ct-like"/>
    <property type="match status" value="1"/>
</dbReference>
<evidence type="ECO:0008006" key="4">
    <source>
        <dbReference type="Google" id="ProtNLM"/>
    </source>
</evidence>